<evidence type="ECO:0000313" key="2">
    <source>
        <dbReference type="EMBL" id="PWO00974.1"/>
    </source>
</evidence>
<dbReference type="GeneID" id="37272489"/>
<dbReference type="RefSeq" id="XP_025601252.1">
    <property type="nucleotide sequence ID" value="XM_025744945.1"/>
</dbReference>
<name>A0A316ZKX9_9BASI</name>
<proteinExistence type="predicted"/>
<dbReference type="InterPro" id="IPR029058">
    <property type="entry name" value="AB_hydrolase_fold"/>
</dbReference>
<dbReference type="EMBL" id="KZ819284">
    <property type="protein sequence ID" value="PWO00974.1"/>
    <property type="molecule type" value="Genomic_DNA"/>
</dbReference>
<keyword evidence="3" id="KW-1185">Reference proteome</keyword>
<evidence type="ECO:0000256" key="1">
    <source>
        <dbReference type="SAM" id="MobiDB-lite"/>
    </source>
</evidence>
<dbReference type="Proteomes" id="UP000245946">
    <property type="component" value="Unassembled WGS sequence"/>
</dbReference>
<reference evidence="2 3" key="1">
    <citation type="journal article" date="2018" name="Mol. Biol. Evol.">
        <title>Broad Genomic Sampling Reveals a Smut Pathogenic Ancestry of the Fungal Clade Ustilaginomycotina.</title>
        <authorList>
            <person name="Kijpornyongpan T."/>
            <person name="Mondo S.J."/>
            <person name="Barry K."/>
            <person name="Sandor L."/>
            <person name="Lee J."/>
            <person name="Lipzen A."/>
            <person name="Pangilinan J."/>
            <person name="LaButti K."/>
            <person name="Hainaut M."/>
            <person name="Henrissat B."/>
            <person name="Grigoriev I.V."/>
            <person name="Spatafora J.W."/>
            <person name="Aime M.C."/>
        </authorList>
    </citation>
    <scope>NUCLEOTIDE SEQUENCE [LARGE SCALE GENOMIC DNA]</scope>
    <source>
        <strain evidence="2 3">MCA 4186</strain>
    </source>
</reference>
<evidence type="ECO:0000313" key="3">
    <source>
        <dbReference type="Proteomes" id="UP000245946"/>
    </source>
</evidence>
<accession>A0A316ZKX9</accession>
<gene>
    <name evidence="2" type="ORF">FA09DRAFT_358320</name>
</gene>
<dbReference type="Gene3D" id="3.40.50.1820">
    <property type="entry name" value="alpha/beta hydrolase"/>
    <property type="match status" value="1"/>
</dbReference>
<dbReference type="OrthoDB" id="3333850at2759"/>
<sequence>MSSTQTAAAAPRAKRALPPGVAAFDVAVPSLLDGWPLGAKLYTPPAAAARGAGKGAVCIAPATGVPGKFYGAFAAALAASGHTVITFDPRLNGASYPAPDAPEQFPSEPHDSQAFAQEDRIRCLRAWPQVGWMHYAADVASAMLRLAQEAPSAPMYYIGNSLGAHMLPPALAYLRAEKRHGGAEAAERLKRALFVGGNSPHFGYNEDPAALVHVYEATLDDVVAEGYGVTSRVGLGLDIPRRALEDWMTNAVHPNYIGAVPAHQPAFETYDIDTLHVVFSDDNLAVGPRKIDAYARILGYPTNIESTNEMTYWQGEGETPDYSGASAFARGDPPDASDTGRQPNAFINTRLHVDVWANGWVRGSPSASSGDPDTRPPVVGHVDFVRAAVGAPESKSAESWTLLTTWLEHGTVPERHDEVLQGNGRRRDFGAAPPAPGWHSEARSPTRSKL</sequence>
<organism evidence="2 3">
    <name type="scientific">Tilletiopsis washingtonensis</name>
    <dbReference type="NCBI Taxonomy" id="58919"/>
    <lineage>
        <taxon>Eukaryota</taxon>
        <taxon>Fungi</taxon>
        <taxon>Dikarya</taxon>
        <taxon>Basidiomycota</taxon>
        <taxon>Ustilaginomycotina</taxon>
        <taxon>Exobasidiomycetes</taxon>
        <taxon>Entylomatales</taxon>
        <taxon>Entylomatales incertae sedis</taxon>
        <taxon>Tilletiopsis</taxon>
    </lineage>
</organism>
<feature type="region of interest" description="Disordered" evidence="1">
    <location>
        <begin position="419"/>
        <end position="450"/>
    </location>
</feature>
<evidence type="ECO:0008006" key="4">
    <source>
        <dbReference type="Google" id="ProtNLM"/>
    </source>
</evidence>
<dbReference type="SUPFAM" id="SSF53474">
    <property type="entry name" value="alpha/beta-Hydrolases"/>
    <property type="match status" value="1"/>
</dbReference>
<feature type="compositionally biased region" description="Basic and acidic residues" evidence="1">
    <location>
        <begin position="419"/>
        <end position="429"/>
    </location>
</feature>
<dbReference type="AlphaFoldDB" id="A0A316ZKX9"/>
<protein>
    <recommendedName>
        <fullName evidence="4">AB hydrolase-1 domain-containing protein</fullName>
    </recommendedName>
</protein>